<reference evidence="2 3" key="1">
    <citation type="journal article" date="2018" name="Mol. Biol. Evol.">
        <title>Broad Genomic Sampling Reveals a Smut Pathogenic Ancestry of the Fungal Clade Ustilaginomycotina.</title>
        <authorList>
            <person name="Kijpornyongpan T."/>
            <person name="Mondo S.J."/>
            <person name="Barry K."/>
            <person name="Sandor L."/>
            <person name="Lee J."/>
            <person name="Lipzen A."/>
            <person name="Pangilinan J."/>
            <person name="LaButti K."/>
            <person name="Hainaut M."/>
            <person name="Henrissat B."/>
            <person name="Grigoriev I.V."/>
            <person name="Spatafora J.W."/>
            <person name="Aime M.C."/>
        </authorList>
    </citation>
    <scope>NUCLEOTIDE SEQUENCE [LARGE SCALE GENOMIC DNA]</scope>
    <source>
        <strain evidence="2 3">MCA 4186</strain>
    </source>
</reference>
<evidence type="ECO:0000313" key="2">
    <source>
        <dbReference type="EMBL" id="PWN96930.1"/>
    </source>
</evidence>
<protein>
    <submittedName>
        <fullName evidence="2">Uncharacterized protein</fullName>
    </submittedName>
</protein>
<dbReference type="AlphaFoldDB" id="A0A316Z586"/>
<dbReference type="RefSeq" id="XP_025597209.1">
    <property type="nucleotide sequence ID" value="XM_025745803.1"/>
</dbReference>
<proteinExistence type="predicted"/>
<name>A0A316Z586_9BASI</name>
<dbReference type="GeneID" id="37273347"/>
<evidence type="ECO:0000256" key="1">
    <source>
        <dbReference type="SAM" id="MobiDB-lite"/>
    </source>
</evidence>
<feature type="compositionally biased region" description="Polar residues" evidence="1">
    <location>
        <begin position="115"/>
        <end position="127"/>
    </location>
</feature>
<sequence>MPAPLPSAPLLCRSVGAAPPPSSAAPRGGACAPRPPSPQETHCLPSTAAALRRGLAAPPGQGQVQPRAAPGLSCRSAPSHRHCAGASTAGARATAFLPATLMPRGLATAPAPQGRTLTLKPTPTSSRTDVRACSLGRTAD</sequence>
<feature type="region of interest" description="Disordered" evidence="1">
    <location>
        <begin position="1"/>
        <end position="88"/>
    </location>
</feature>
<organism evidence="2 3">
    <name type="scientific">Tilletiopsis washingtonensis</name>
    <dbReference type="NCBI Taxonomy" id="58919"/>
    <lineage>
        <taxon>Eukaryota</taxon>
        <taxon>Fungi</taxon>
        <taxon>Dikarya</taxon>
        <taxon>Basidiomycota</taxon>
        <taxon>Ustilaginomycotina</taxon>
        <taxon>Exobasidiomycetes</taxon>
        <taxon>Entylomatales</taxon>
        <taxon>Entylomatales incertae sedis</taxon>
        <taxon>Tilletiopsis</taxon>
    </lineage>
</organism>
<gene>
    <name evidence="2" type="ORF">FA09DRAFT_72905</name>
</gene>
<feature type="region of interest" description="Disordered" evidence="1">
    <location>
        <begin position="106"/>
        <end position="140"/>
    </location>
</feature>
<evidence type="ECO:0000313" key="3">
    <source>
        <dbReference type="Proteomes" id="UP000245946"/>
    </source>
</evidence>
<accession>A0A316Z586</accession>
<dbReference type="EMBL" id="KZ819297">
    <property type="protein sequence ID" value="PWN96930.1"/>
    <property type="molecule type" value="Genomic_DNA"/>
</dbReference>
<keyword evidence="3" id="KW-1185">Reference proteome</keyword>
<dbReference type="Proteomes" id="UP000245946">
    <property type="component" value="Unassembled WGS sequence"/>
</dbReference>
<feature type="compositionally biased region" description="Low complexity" evidence="1">
    <location>
        <begin position="48"/>
        <end position="60"/>
    </location>
</feature>